<dbReference type="AlphaFoldDB" id="A0A841DCV6"/>
<feature type="compositionally biased region" description="Low complexity" evidence="1">
    <location>
        <begin position="148"/>
        <end position="161"/>
    </location>
</feature>
<keyword evidence="4" id="KW-1185">Reference proteome</keyword>
<gene>
    <name evidence="3" type="ORF">FHS22_005565</name>
</gene>
<sequence length="161" mass="15244">MRAVTAALAGALVAGAVVGAVARLLMSGVLLAADLPVSFSAGGTAAVLVAFAVLAVPAAATATARPAIRRAGRWATAAVTGWGSARTGLSDAKVLLLADESRLAVVAGVIAAFAVAVAAHGRLAQYAARRLAGPPATAGDPAGGDATGGDAAPLAATAPAS</sequence>
<dbReference type="Proteomes" id="UP000562352">
    <property type="component" value="Unassembled WGS sequence"/>
</dbReference>
<evidence type="ECO:0000256" key="1">
    <source>
        <dbReference type="SAM" id="MobiDB-lite"/>
    </source>
</evidence>
<keyword evidence="2" id="KW-1133">Transmembrane helix</keyword>
<name>A0A841DCV6_PLAVE</name>
<organism evidence="3 4">
    <name type="scientific">Planomonospora venezuelensis</name>
    <dbReference type="NCBI Taxonomy" id="1999"/>
    <lineage>
        <taxon>Bacteria</taxon>
        <taxon>Bacillati</taxon>
        <taxon>Actinomycetota</taxon>
        <taxon>Actinomycetes</taxon>
        <taxon>Streptosporangiales</taxon>
        <taxon>Streptosporangiaceae</taxon>
        <taxon>Planomonospora</taxon>
    </lineage>
</organism>
<evidence type="ECO:0000256" key="2">
    <source>
        <dbReference type="SAM" id="Phobius"/>
    </source>
</evidence>
<keyword evidence="2" id="KW-0812">Transmembrane</keyword>
<keyword evidence="2" id="KW-0472">Membrane</keyword>
<evidence type="ECO:0000313" key="4">
    <source>
        <dbReference type="Proteomes" id="UP000562352"/>
    </source>
</evidence>
<dbReference type="EMBL" id="JACHJJ010000022">
    <property type="protein sequence ID" value="MBB5966274.1"/>
    <property type="molecule type" value="Genomic_DNA"/>
</dbReference>
<proteinExistence type="predicted"/>
<comment type="caution">
    <text evidence="3">The sequence shown here is derived from an EMBL/GenBank/DDBJ whole genome shotgun (WGS) entry which is preliminary data.</text>
</comment>
<accession>A0A841DCV6</accession>
<feature type="transmembrane region" description="Helical" evidence="2">
    <location>
        <begin position="42"/>
        <end position="64"/>
    </location>
</feature>
<feature type="transmembrane region" description="Helical" evidence="2">
    <location>
        <begin position="103"/>
        <end position="121"/>
    </location>
</feature>
<feature type="region of interest" description="Disordered" evidence="1">
    <location>
        <begin position="135"/>
        <end position="161"/>
    </location>
</feature>
<evidence type="ECO:0000313" key="3">
    <source>
        <dbReference type="EMBL" id="MBB5966274.1"/>
    </source>
</evidence>
<reference evidence="3 4" key="1">
    <citation type="submission" date="2020-08" db="EMBL/GenBank/DDBJ databases">
        <title>Genomic Encyclopedia of Type Strains, Phase III (KMG-III): the genomes of soil and plant-associated and newly described type strains.</title>
        <authorList>
            <person name="Whitman W."/>
        </authorList>
    </citation>
    <scope>NUCLEOTIDE SEQUENCE [LARGE SCALE GENOMIC DNA]</scope>
    <source>
        <strain evidence="3 4">CECT 3303</strain>
    </source>
</reference>
<protein>
    <submittedName>
        <fullName evidence="3">Uncharacterized protein</fullName>
    </submittedName>
</protein>
<dbReference type="RefSeq" id="WP_184946255.1">
    <property type="nucleotide sequence ID" value="NZ_BAAAWZ010000001.1"/>
</dbReference>